<dbReference type="CDD" id="cd00118">
    <property type="entry name" value="LysM"/>
    <property type="match status" value="1"/>
</dbReference>
<dbReference type="AlphaFoldDB" id="A8ZU35"/>
<evidence type="ECO:0000259" key="2">
    <source>
        <dbReference type="PROSITE" id="PS51782"/>
    </source>
</evidence>
<keyword evidence="4" id="KW-1185">Reference proteome</keyword>
<evidence type="ECO:0000256" key="1">
    <source>
        <dbReference type="SAM" id="MobiDB-lite"/>
    </source>
</evidence>
<organism evidence="3 4">
    <name type="scientific">Desulfosudis oleivorans (strain DSM 6200 / JCM 39069 / Hxd3)</name>
    <name type="common">Desulfococcus oleovorans</name>
    <dbReference type="NCBI Taxonomy" id="96561"/>
    <lineage>
        <taxon>Bacteria</taxon>
        <taxon>Pseudomonadati</taxon>
        <taxon>Thermodesulfobacteriota</taxon>
        <taxon>Desulfobacteria</taxon>
        <taxon>Desulfobacterales</taxon>
        <taxon>Desulfosudaceae</taxon>
        <taxon>Desulfosudis</taxon>
    </lineage>
</organism>
<sequence length="394" mass="43458">MAENEPAAPSAGDAAAVAPGEPTVQGTGTDPLPPAEDTSVFQETTTGTQLAVEDEQADQPEGGDFAPGFYYTVRPGDTLWDLSRKFYDSEWVWPAMWGQNKDLTNPHLIYPGQKIRLYQKTDVPDYRDKMVPPPPPEEEVAVAQFMPEEQAAPEPPVEKQVYFEFAPIDSVGFIQRLEKTVLSRNPLDPYKLGKIFKVEGYDRKLLSQGDTIYIQQTGDTSFISGNTYRIYKPITPVDDPTTGKYVGHQYNIAGIAEITAVTPDFAVANIHRSFQEITVGDLIMPFEQRAPKIPLTESPEGLTGTIVGVNSPAKIFGEHAVVFINRGKKDGIYTGQRYEVYYQENEQVGGKKVAMPPIVYGRLLVLLTLDTTATVVVTNSDDMIEAGATFRSPL</sequence>
<name>A8ZU35_DESOH</name>
<reference evidence="3 4" key="1">
    <citation type="submission" date="2007-10" db="EMBL/GenBank/DDBJ databases">
        <title>Complete sequence of Desulfococcus oleovorans Hxd3.</title>
        <authorList>
            <consortium name="US DOE Joint Genome Institute"/>
            <person name="Copeland A."/>
            <person name="Lucas S."/>
            <person name="Lapidus A."/>
            <person name="Barry K."/>
            <person name="Glavina del Rio T."/>
            <person name="Dalin E."/>
            <person name="Tice H."/>
            <person name="Pitluck S."/>
            <person name="Kiss H."/>
            <person name="Brettin T."/>
            <person name="Bruce D."/>
            <person name="Detter J.C."/>
            <person name="Han C."/>
            <person name="Schmutz J."/>
            <person name="Larimer F."/>
            <person name="Land M."/>
            <person name="Hauser L."/>
            <person name="Kyrpides N."/>
            <person name="Kim E."/>
            <person name="Wawrik B."/>
            <person name="Richardson P."/>
        </authorList>
    </citation>
    <scope>NUCLEOTIDE SEQUENCE [LARGE SCALE GENOMIC DNA]</scope>
    <source>
        <strain evidence="4">DSM 6200 / JCM 39069 / Hxd3</strain>
    </source>
</reference>
<dbReference type="RefSeq" id="WP_012173966.1">
    <property type="nucleotide sequence ID" value="NC_009943.1"/>
</dbReference>
<accession>A8ZU35</accession>
<gene>
    <name evidence="3" type="ordered locus">Dole_0537</name>
</gene>
<dbReference type="STRING" id="96561.Dole_0537"/>
<evidence type="ECO:0000313" key="4">
    <source>
        <dbReference type="Proteomes" id="UP000008561"/>
    </source>
</evidence>
<protein>
    <submittedName>
        <fullName evidence="3">Peptidoglycan-binding LysM</fullName>
    </submittedName>
</protein>
<dbReference type="PANTHER" id="PTHR34700:SF4">
    <property type="entry name" value="PHAGE-LIKE ELEMENT PBSX PROTEIN XKDP"/>
    <property type="match status" value="1"/>
</dbReference>
<feature type="compositionally biased region" description="Low complexity" evidence="1">
    <location>
        <begin position="1"/>
        <end position="22"/>
    </location>
</feature>
<dbReference type="InterPro" id="IPR018392">
    <property type="entry name" value="LysM"/>
</dbReference>
<dbReference type="InterPro" id="IPR036779">
    <property type="entry name" value="LysM_dom_sf"/>
</dbReference>
<evidence type="ECO:0000313" key="3">
    <source>
        <dbReference type="EMBL" id="ABW66347.1"/>
    </source>
</evidence>
<feature type="region of interest" description="Disordered" evidence="1">
    <location>
        <begin position="1"/>
        <end position="64"/>
    </location>
</feature>
<dbReference type="SUPFAM" id="SSF54106">
    <property type="entry name" value="LysM domain"/>
    <property type="match status" value="1"/>
</dbReference>
<dbReference type="EMBL" id="CP000859">
    <property type="protein sequence ID" value="ABW66347.1"/>
    <property type="molecule type" value="Genomic_DNA"/>
</dbReference>
<dbReference type="KEGG" id="dol:Dole_0537"/>
<feature type="compositionally biased region" description="Polar residues" evidence="1">
    <location>
        <begin position="39"/>
        <end position="49"/>
    </location>
</feature>
<dbReference type="Proteomes" id="UP000008561">
    <property type="component" value="Chromosome"/>
</dbReference>
<feature type="domain" description="LysM" evidence="2">
    <location>
        <begin position="69"/>
        <end position="117"/>
    </location>
</feature>
<proteinExistence type="predicted"/>
<dbReference type="HOGENOM" id="CLU_050533_1_0_7"/>
<dbReference type="InterPro" id="IPR052196">
    <property type="entry name" value="Bact_Kbp"/>
</dbReference>
<dbReference type="eggNOG" id="COG1652">
    <property type="taxonomic scope" value="Bacteria"/>
</dbReference>
<dbReference type="Pfam" id="PF01476">
    <property type="entry name" value="LysM"/>
    <property type="match status" value="1"/>
</dbReference>
<dbReference type="PANTHER" id="PTHR34700">
    <property type="entry name" value="POTASSIUM BINDING PROTEIN KBP"/>
    <property type="match status" value="1"/>
</dbReference>
<dbReference type="Gene3D" id="3.10.350.10">
    <property type="entry name" value="LysM domain"/>
    <property type="match status" value="1"/>
</dbReference>
<dbReference type="PROSITE" id="PS51782">
    <property type="entry name" value="LYSM"/>
    <property type="match status" value="1"/>
</dbReference>
<dbReference type="SMART" id="SM00257">
    <property type="entry name" value="LysM"/>
    <property type="match status" value="1"/>
</dbReference>